<proteinExistence type="predicted"/>
<reference evidence="3" key="1">
    <citation type="journal article" date="2020" name="Nature">
        <title>Giant virus diversity and host interactions through global metagenomics.</title>
        <authorList>
            <person name="Schulz F."/>
            <person name="Roux S."/>
            <person name="Paez-Espino D."/>
            <person name="Jungbluth S."/>
            <person name="Walsh D.A."/>
            <person name="Denef V.J."/>
            <person name="McMahon K.D."/>
            <person name="Konstantinidis K.T."/>
            <person name="Eloe-Fadrosh E.A."/>
            <person name="Kyrpides N.C."/>
            <person name="Woyke T."/>
        </authorList>
    </citation>
    <scope>NUCLEOTIDE SEQUENCE</scope>
    <source>
        <strain evidence="3">GVMAG-M-3300027759-42</strain>
    </source>
</reference>
<dbReference type="GO" id="GO:0036503">
    <property type="term" value="P:ERAD pathway"/>
    <property type="evidence" value="ECO:0007669"/>
    <property type="project" value="TreeGrafter"/>
</dbReference>
<dbReference type="SMART" id="SM00271">
    <property type="entry name" value="DnaJ"/>
    <property type="match status" value="1"/>
</dbReference>
<dbReference type="Pfam" id="PF00226">
    <property type="entry name" value="DnaJ"/>
    <property type="match status" value="1"/>
</dbReference>
<dbReference type="PANTHER" id="PTHR44360">
    <property type="entry name" value="DNAJ HOMOLOG SUBFAMILY B MEMBER 9"/>
    <property type="match status" value="1"/>
</dbReference>
<accession>A0A6C0LAG8</accession>
<dbReference type="EMBL" id="MN740443">
    <property type="protein sequence ID" value="QHU26648.1"/>
    <property type="molecule type" value="Genomic_DNA"/>
</dbReference>
<evidence type="ECO:0000313" key="3">
    <source>
        <dbReference type="EMBL" id="QHU26648.1"/>
    </source>
</evidence>
<dbReference type="InterPro" id="IPR001623">
    <property type="entry name" value="DnaJ_domain"/>
</dbReference>
<name>A0A6C0LAG8_9ZZZZ</name>
<sequence length="309" mass="36543">MNYTKACENLNINVSEEITTEILKRQYRSLALKYHPDKNPEKDTVSKFQEIQESYEFLMKYKDFMDTDSSDEYYDDERDISENKGNYKTILLSFLKNILIPDNRNKLFYTILKQVASTCESNALEILSKVEKQNLIKIYDIIERYREVLHFTEDFVIKIKEIINEKIKDDECIILNPTVDDLFENNVYKLKVNGFTFVVPLWHNELVYDNSGNDVYVKCVPILPENIEIDDKNNIHFIYESNLQEIWTQEYLTINVGTVRFYIKRDTLKIKDEQVVIFSKQGISRINTKNIYDVTNKGDVIVTVKIKLV</sequence>
<evidence type="ECO:0000256" key="1">
    <source>
        <dbReference type="ARBA" id="ARBA00023186"/>
    </source>
</evidence>
<dbReference type="AlphaFoldDB" id="A0A6C0LAG8"/>
<feature type="domain" description="J" evidence="2">
    <location>
        <begin position="5"/>
        <end position="78"/>
    </location>
</feature>
<dbReference type="PRINTS" id="PR00625">
    <property type="entry name" value="JDOMAIN"/>
</dbReference>
<dbReference type="InterPro" id="IPR036869">
    <property type="entry name" value="J_dom_sf"/>
</dbReference>
<dbReference type="PANTHER" id="PTHR44360:SF1">
    <property type="entry name" value="DNAJ HOMOLOG SUBFAMILY B MEMBER 9"/>
    <property type="match status" value="1"/>
</dbReference>
<dbReference type="Gene3D" id="1.10.287.110">
    <property type="entry name" value="DnaJ domain"/>
    <property type="match status" value="1"/>
</dbReference>
<dbReference type="InterPro" id="IPR051948">
    <property type="entry name" value="Hsp70_co-chaperone_J-domain"/>
</dbReference>
<dbReference type="CDD" id="cd06257">
    <property type="entry name" value="DnaJ"/>
    <property type="match status" value="1"/>
</dbReference>
<dbReference type="GO" id="GO:0051787">
    <property type="term" value="F:misfolded protein binding"/>
    <property type="evidence" value="ECO:0007669"/>
    <property type="project" value="TreeGrafter"/>
</dbReference>
<dbReference type="GO" id="GO:0005783">
    <property type="term" value="C:endoplasmic reticulum"/>
    <property type="evidence" value="ECO:0007669"/>
    <property type="project" value="TreeGrafter"/>
</dbReference>
<protein>
    <recommendedName>
        <fullName evidence="2">J domain-containing protein</fullName>
    </recommendedName>
</protein>
<dbReference type="SUPFAM" id="SSF46565">
    <property type="entry name" value="Chaperone J-domain"/>
    <property type="match status" value="1"/>
</dbReference>
<evidence type="ECO:0000259" key="2">
    <source>
        <dbReference type="PROSITE" id="PS50076"/>
    </source>
</evidence>
<keyword evidence="1" id="KW-0143">Chaperone</keyword>
<dbReference type="PROSITE" id="PS50076">
    <property type="entry name" value="DNAJ_2"/>
    <property type="match status" value="1"/>
</dbReference>
<dbReference type="GO" id="GO:0051087">
    <property type="term" value="F:protein-folding chaperone binding"/>
    <property type="evidence" value="ECO:0007669"/>
    <property type="project" value="TreeGrafter"/>
</dbReference>
<organism evidence="3">
    <name type="scientific">viral metagenome</name>
    <dbReference type="NCBI Taxonomy" id="1070528"/>
    <lineage>
        <taxon>unclassified sequences</taxon>
        <taxon>metagenomes</taxon>
        <taxon>organismal metagenomes</taxon>
    </lineage>
</organism>